<evidence type="ECO:0000256" key="10">
    <source>
        <dbReference type="ARBA" id="ARBA00023136"/>
    </source>
</evidence>
<comment type="subcellular location">
    <subcellularLocation>
        <location evidence="1">Membrane</location>
        <topology evidence="1">Single-pass membrane protein</topology>
    </subcellularLocation>
</comment>
<dbReference type="SMART" id="SM00184">
    <property type="entry name" value="RING"/>
    <property type="match status" value="1"/>
</dbReference>
<dbReference type="InterPro" id="IPR001841">
    <property type="entry name" value="Znf_RING"/>
</dbReference>
<evidence type="ECO:0000256" key="6">
    <source>
        <dbReference type="ARBA" id="ARBA00022771"/>
    </source>
</evidence>
<reference evidence="12" key="1">
    <citation type="journal article" date="2020" name="Nature">
        <title>Giant virus diversity and host interactions through global metagenomics.</title>
        <authorList>
            <person name="Schulz F."/>
            <person name="Roux S."/>
            <person name="Paez-Espino D."/>
            <person name="Jungbluth S."/>
            <person name="Walsh D.A."/>
            <person name="Denef V.J."/>
            <person name="McMahon K.D."/>
            <person name="Konstantinidis K.T."/>
            <person name="Eloe-Fadrosh E.A."/>
            <person name="Kyrpides N.C."/>
            <person name="Woyke T."/>
        </authorList>
    </citation>
    <scope>NUCLEOTIDE SEQUENCE</scope>
    <source>
        <strain evidence="12">GVMAG-M-3300018416-26</strain>
    </source>
</reference>
<evidence type="ECO:0000256" key="2">
    <source>
        <dbReference type="ARBA" id="ARBA00004906"/>
    </source>
</evidence>
<evidence type="ECO:0000256" key="1">
    <source>
        <dbReference type="ARBA" id="ARBA00004167"/>
    </source>
</evidence>
<comment type="pathway">
    <text evidence="2">Protein modification; protein ubiquitination.</text>
</comment>
<protein>
    <recommendedName>
        <fullName evidence="11">RING-type domain-containing protein</fullName>
    </recommendedName>
</protein>
<evidence type="ECO:0000256" key="4">
    <source>
        <dbReference type="ARBA" id="ARBA00022692"/>
    </source>
</evidence>
<dbReference type="Gene3D" id="3.30.40.10">
    <property type="entry name" value="Zinc/RING finger domain, C3HC4 (zinc finger)"/>
    <property type="match status" value="1"/>
</dbReference>
<organism evidence="12">
    <name type="scientific">viral metagenome</name>
    <dbReference type="NCBI Taxonomy" id="1070528"/>
    <lineage>
        <taxon>unclassified sequences</taxon>
        <taxon>metagenomes</taxon>
        <taxon>organismal metagenomes</taxon>
    </lineage>
</organism>
<dbReference type="GO" id="GO:0016740">
    <property type="term" value="F:transferase activity"/>
    <property type="evidence" value="ECO:0007669"/>
    <property type="project" value="UniProtKB-KW"/>
</dbReference>
<dbReference type="PANTHER" id="PTHR45768:SF18">
    <property type="entry name" value="RING-H2 FINGER PROTEIN ATL47-RELATED"/>
    <property type="match status" value="1"/>
</dbReference>
<dbReference type="InterPro" id="IPR013083">
    <property type="entry name" value="Znf_RING/FYVE/PHD"/>
</dbReference>
<keyword evidence="9" id="KW-1133">Transmembrane helix</keyword>
<dbReference type="PROSITE" id="PS50089">
    <property type="entry name" value="ZF_RING_2"/>
    <property type="match status" value="1"/>
</dbReference>
<keyword evidence="8" id="KW-0862">Zinc</keyword>
<dbReference type="PANTHER" id="PTHR45768">
    <property type="entry name" value="E3 UBIQUITIN-PROTEIN LIGASE RNF13-LIKE"/>
    <property type="match status" value="1"/>
</dbReference>
<evidence type="ECO:0000259" key="11">
    <source>
        <dbReference type="PROSITE" id="PS50089"/>
    </source>
</evidence>
<accession>A0A6C0BRK0</accession>
<sequence>MIVTPQQSNGIIPQETSPPILQRDVRRTYQRRFIKNNQCCYKKLLFDKIVVYQHKPLFDDDSFICSICLKNDNNSLCQLKHLICGHVFHNDCVNEWFLRKKNCPNCRAKIYTK</sequence>
<feature type="domain" description="RING-type" evidence="11">
    <location>
        <begin position="65"/>
        <end position="107"/>
    </location>
</feature>
<dbReference type="SUPFAM" id="SSF57850">
    <property type="entry name" value="RING/U-box"/>
    <property type="match status" value="1"/>
</dbReference>
<proteinExistence type="predicted"/>
<dbReference type="GO" id="GO:0008270">
    <property type="term" value="F:zinc ion binding"/>
    <property type="evidence" value="ECO:0007669"/>
    <property type="project" value="UniProtKB-KW"/>
</dbReference>
<keyword evidence="10" id="KW-0472">Membrane</keyword>
<keyword evidence="4" id="KW-0812">Transmembrane</keyword>
<dbReference type="EMBL" id="MN739223">
    <property type="protein sequence ID" value="QHS94431.1"/>
    <property type="molecule type" value="Genomic_DNA"/>
</dbReference>
<evidence type="ECO:0000313" key="12">
    <source>
        <dbReference type="EMBL" id="QHS94431.1"/>
    </source>
</evidence>
<keyword evidence="5" id="KW-0479">Metal-binding</keyword>
<name>A0A6C0BRK0_9ZZZZ</name>
<keyword evidence="6" id="KW-0863">Zinc-finger</keyword>
<dbReference type="Pfam" id="PF13639">
    <property type="entry name" value="zf-RING_2"/>
    <property type="match status" value="1"/>
</dbReference>
<dbReference type="AlphaFoldDB" id="A0A6C0BRK0"/>
<evidence type="ECO:0000256" key="8">
    <source>
        <dbReference type="ARBA" id="ARBA00022833"/>
    </source>
</evidence>
<evidence type="ECO:0000256" key="5">
    <source>
        <dbReference type="ARBA" id="ARBA00022723"/>
    </source>
</evidence>
<keyword evidence="3" id="KW-0808">Transferase</keyword>
<evidence type="ECO:0000256" key="9">
    <source>
        <dbReference type="ARBA" id="ARBA00022989"/>
    </source>
</evidence>
<evidence type="ECO:0000256" key="7">
    <source>
        <dbReference type="ARBA" id="ARBA00022786"/>
    </source>
</evidence>
<evidence type="ECO:0000256" key="3">
    <source>
        <dbReference type="ARBA" id="ARBA00022679"/>
    </source>
</evidence>
<dbReference type="GO" id="GO:0016020">
    <property type="term" value="C:membrane"/>
    <property type="evidence" value="ECO:0007669"/>
    <property type="project" value="UniProtKB-SubCell"/>
</dbReference>
<keyword evidence="7" id="KW-0833">Ubl conjugation pathway</keyword>